<feature type="transmembrane region" description="Helical" evidence="5">
    <location>
        <begin position="396"/>
        <end position="415"/>
    </location>
</feature>
<feature type="domain" description="Major facilitator superfamily (MFS) profile" evidence="6">
    <location>
        <begin position="31"/>
        <end position="420"/>
    </location>
</feature>
<feature type="transmembrane region" description="Helical" evidence="5">
    <location>
        <begin position="66"/>
        <end position="88"/>
    </location>
</feature>
<feature type="transmembrane region" description="Helical" evidence="5">
    <location>
        <begin position="100"/>
        <end position="118"/>
    </location>
</feature>
<evidence type="ECO:0000256" key="1">
    <source>
        <dbReference type="ARBA" id="ARBA00022692"/>
    </source>
</evidence>
<dbReference type="Proteomes" id="UP000297564">
    <property type="component" value="Unassembled WGS sequence"/>
</dbReference>
<organism evidence="7 8">
    <name type="scientific">Ramlibacter rhizophilus</name>
    <dbReference type="NCBI Taxonomy" id="1781167"/>
    <lineage>
        <taxon>Bacteria</taxon>
        <taxon>Pseudomonadati</taxon>
        <taxon>Pseudomonadota</taxon>
        <taxon>Betaproteobacteria</taxon>
        <taxon>Burkholderiales</taxon>
        <taxon>Comamonadaceae</taxon>
        <taxon>Ramlibacter</taxon>
    </lineage>
</organism>
<dbReference type="GO" id="GO:0022857">
    <property type="term" value="F:transmembrane transporter activity"/>
    <property type="evidence" value="ECO:0007669"/>
    <property type="project" value="InterPro"/>
</dbReference>
<dbReference type="InterPro" id="IPR050327">
    <property type="entry name" value="Proton-linked_MCT"/>
</dbReference>
<feature type="region of interest" description="Disordered" evidence="4">
    <location>
        <begin position="1"/>
        <end position="20"/>
    </location>
</feature>
<feature type="transmembrane region" description="Helical" evidence="5">
    <location>
        <begin position="157"/>
        <end position="175"/>
    </location>
</feature>
<sequence>MLGRIARRGGAHAPAHRGPDPRGAVAMNAAAWRITLSAALLMALVTGSRAAGALYLSPLNSATGVGLAGLSLGLAIGQLGVGLLQPVIGALADRLGASRIVACGAVLLALFTVAPAAWPQAAPVLLALVLATLAGSAVASNALLLGPVNRTVPAARAGQAVAIVGAGASAGQLLLGPATQWAIEDWGWRSALVASGVVLVFALPLSRALRGAPCAPVRREGGAGTAGRASLRRTALRDSRFWRVAASFGLCGFHIAFLTAHMPGVIERCGLPVSLAGRWMAVSGAANVVGSLAVGALLRRSDPARLLAAVYVLRALGIGTLLVVPATPTLMLGFALAMGATHMATLPPTSQLVARDHGVQQLGALFGVVMLVHQLGSFGGVWLGGWAAAATGGDALLWRVDLGLALLAAALAWSLRPLGR</sequence>
<keyword evidence="1 5" id="KW-0812">Transmembrane</keyword>
<keyword evidence="3 5" id="KW-0472">Membrane</keyword>
<reference evidence="7 8" key="1">
    <citation type="submission" date="2019-03" db="EMBL/GenBank/DDBJ databases">
        <title>Ramlibacter rhizophilus CCTCC AB2015357, whole genome shotgun sequence.</title>
        <authorList>
            <person name="Zhang X."/>
            <person name="Feng G."/>
            <person name="Zhu H."/>
        </authorList>
    </citation>
    <scope>NUCLEOTIDE SEQUENCE [LARGE SCALE GENOMIC DNA]</scope>
    <source>
        <strain evidence="7 8">CCTCC AB2015357</strain>
    </source>
</reference>
<feature type="transmembrane region" description="Helical" evidence="5">
    <location>
        <begin position="187"/>
        <end position="209"/>
    </location>
</feature>
<feature type="compositionally biased region" description="Basic residues" evidence="4">
    <location>
        <begin position="1"/>
        <end position="10"/>
    </location>
</feature>
<dbReference type="InterPro" id="IPR011701">
    <property type="entry name" value="MFS"/>
</dbReference>
<feature type="transmembrane region" description="Helical" evidence="5">
    <location>
        <begin position="241"/>
        <end position="259"/>
    </location>
</feature>
<accession>A0A4Z0BJ99</accession>
<dbReference type="InterPro" id="IPR020846">
    <property type="entry name" value="MFS_dom"/>
</dbReference>
<evidence type="ECO:0000256" key="5">
    <source>
        <dbReference type="SAM" id="Phobius"/>
    </source>
</evidence>
<evidence type="ECO:0000313" key="7">
    <source>
        <dbReference type="EMBL" id="TFY98499.1"/>
    </source>
</evidence>
<dbReference type="AlphaFoldDB" id="A0A4Z0BJ99"/>
<gene>
    <name evidence="7" type="ORF">EZ242_13220</name>
</gene>
<protein>
    <submittedName>
        <fullName evidence="7">MFS transporter</fullName>
    </submittedName>
</protein>
<feature type="transmembrane region" description="Helical" evidence="5">
    <location>
        <begin position="279"/>
        <end position="298"/>
    </location>
</feature>
<proteinExistence type="predicted"/>
<dbReference type="EMBL" id="SMLL01000005">
    <property type="protein sequence ID" value="TFY98499.1"/>
    <property type="molecule type" value="Genomic_DNA"/>
</dbReference>
<evidence type="ECO:0000313" key="8">
    <source>
        <dbReference type="Proteomes" id="UP000297564"/>
    </source>
</evidence>
<keyword evidence="2 5" id="KW-1133">Transmembrane helix</keyword>
<feature type="transmembrane region" description="Helical" evidence="5">
    <location>
        <begin position="362"/>
        <end position="384"/>
    </location>
</feature>
<evidence type="ECO:0000256" key="4">
    <source>
        <dbReference type="SAM" id="MobiDB-lite"/>
    </source>
</evidence>
<dbReference type="Gene3D" id="1.20.1250.20">
    <property type="entry name" value="MFS general substrate transporter like domains"/>
    <property type="match status" value="2"/>
</dbReference>
<evidence type="ECO:0000259" key="6">
    <source>
        <dbReference type="PROSITE" id="PS50850"/>
    </source>
</evidence>
<dbReference type="Pfam" id="PF07690">
    <property type="entry name" value="MFS_1"/>
    <property type="match status" value="1"/>
</dbReference>
<evidence type="ECO:0000256" key="3">
    <source>
        <dbReference type="ARBA" id="ARBA00023136"/>
    </source>
</evidence>
<dbReference type="OrthoDB" id="146345at2"/>
<dbReference type="PROSITE" id="PS50850">
    <property type="entry name" value="MFS"/>
    <property type="match status" value="1"/>
</dbReference>
<feature type="transmembrane region" description="Helical" evidence="5">
    <location>
        <begin position="305"/>
        <end position="324"/>
    </location>
</feature>
<evidence type="ECO:0000256" key="2">
    <source>
        <dbReference type="ARBA" id="ARBA00022989"/>
    </source>
</evidence>
<dbReference type="InterPro" id="IPR036259">
    <property type="entry name" value="MFS_trans_sf"/>
</dbReference>
<dbReference type="PANTHER" id="PTHR11360">
    <property type="entry name" value="MONOCARBOXYLATE TRANSPORTER"/>
    <property type="match status" value="1"/>
</dbReference>
<dbReference type="PANTHER" id="PTHR11360:SF284">
    <property type="entry name" value="EG:103B4.3 PROTEIN-RELATED"/>
    <property type="match status" value="1"/>
</dbReference>
<name>A0A4Z0BJ99_9BURK</name>
<keyword evidence="8" id="KW-1185">Reference proteome</keyword>
<dbReference type="SUPFAM" id="SSF103473">
    <property type="entry name" value="MFS general substrate transporter"/>
    <property type="match status" value="1"/>
</dbReference>
<comment type="caution">
    <text evidence="7">The sequence shown here is derived from an EMBL/GenBank/DDBJ whole genome shotgun (WGS) entry which is preliminary data.</text>
</comment>
<feature type="transmembrane region" description="Helical" evidence="5">
    <location>
        <begin position="124"/>
        <end position="145"/>
    </location>
</feature>